<name>A0A1L9VC88_ASPGL</name>
<evidence type="ECO:0000313" key="3">
    <source>
        <dbReference type="Proteomes" id="UP000184300"/>
    </source>
</evidence>
<reference evidence="3" key="1">
    <citation type="journal article" date="2017" name="Genome Biol.">
        <title>Comparative genomics reveals high biological diversity and specific adaptations in the industrially and medically important fungal genus Aspergillus.</title>
        <authorList>
            <person name="de Vries R.P."/>
            <person name="Riley R."/>
            <person name="Wiebenga A."/>
            <person name="Aguilar-Osorio G."/>
            <person name="Amillis S."/>
            <person name="Uchima C.A."/>
            <person name="Anderluh G."/>
            <person name="Asadollahi M."/>
            <person name="Askin M."/>
            <person name="Barry K."/>
            <person name="Battaglia E."/>
            <person name="Bayram O."/>
            <person name="Benocci T."/>
            <person name="Braus-Stromeyer S.A."/>
            <person name="Caldana C."/>
            <person name="Canovas D."/>
            <person name="Cerqueira G.C."/>
            <person name="Chen F."/>
            <person name="Chen W."/>
            <person name="Choi C."/>
            <person name="Clum A."/>
            <person name="Dos Santos R.A."/>
            <person name="Damasio A.R."/>
            <person name="Diallinas G."/>
            <person name="Emri T."/>
            <person name="Fekete E."/>
            <person name="Flipphi M."/>
            <person name="Freyberg S."/>
            <person name="Gallo A."/>
            <person name="Gournas C."/>
            <person name="Habgood R."/>
            <person name="Hainaut M."/>
            <person name="Harispe M.L."/>
            <person name="Henrissat B."/>
            <person name="Hilden K.S."/>
            <person name="Hope R."/>
            <person name="Hossain A."/>
            <person name="Karabika E."/>
            <person name="Karaffa L."/>
            <person name="Karanyi Z."/>
            <person name="Krasevec N."/>
            <person name="Kuo A."/>
            <person name="Kusch H."/>
            <person name="LaButti K."/>
            <person name="Lagendijk E.L."/>
            <person name="Lapidus A."/>
            <person name="Levasseur A."/>
            <person name="Lindquist E."/>
            <person name="Lipzen A."/>
            <person name="Logrieco A.F."/>
            <person name="MacCabe A."/>
            <person name="Maekelae M.R."/>
            <person name="Malavazi I."/>
            <person name="Melin P."/>
            <person name="Meyer V."/>
            <person name="Mielnichuk N."/>
            <person name="Miskei M."/>
            <person name="Molnar A.P."/>
            <person name="Mule G."/>
            <person name="Ngan C.Y."/>
            <person name="Orejas M."/>
            <person name="Orosz E."/>
            <person name="Ouedraogo J.P."/>
            <person name="Overkamp K.M."/>
            <person name="Park H.-S."/>
            <person name="Perrone G."/>
            <person name="Piumi F."/>
            <person name="Punt P.J."/>
            <person name="Ram A.F."/>
            <person name="Ramon A."/>
            <person name="Rauscher S."/>
            <person name="Record E."/>
            <person name="Riano-Pachon D.M."/>
            <person name="Robert V."/>
            <person name="Roehrig J."/>
            <person name="Ruller R."/>
            <person name="Salamov A."/>
            <person name="Salih N.S."/>
            <person name="Samson R.A."/>
            <person name="Sandor E."/>
            <person name="Sanguinetti M."/>
            <person name="Schuetze T."/>
            <person name="Sepcic K."/>
            <person name="Shelest E."/>
            <person name="Sherlock G."/>
            <person name="Sophianopoulou V."/>
            <person name="Squina F.M."/>
            <person name="Sun H."/>
            <person name="Susca A."/>
            <person name="Todd R.B."/>
            <person name="Tsang A."/>
            <person name="Unkles S.E."/>
            <person name="van de Wiele N."/>
            <person name="van Rossen-Uffink D."/>
            <person name="Oliveira J.V."/>
            <person name="Vesth T.C."/>
            <person name="Visser J."/>
            <person name="Yu J.-H."/>
            <person name="Zhou M."/>
            <person name="Andersen M.R."/>
            <person name="Archer D.B."/>
            <person name="Baker S.E."/>
            <person name="Benoit I."/>
            <person name="Brakhage A.A."/>
            <person name="Braus G.H."/>
            <person name="Fischer R."/>
            <person name="Frisvad J.C."/>
            <person name="Goldman G.H."/>
            <person name="Houbraken J."/>
            <person name="Oakley B."/>
            <person name="Pocsi I."/>
            <person name="Scazzocchio C."/>
            <person name="Seiboth B."/>
            <person name="vanKuyk P.A."/>
            <person name="Wortman J."/>
            <person name="Dyer P.S."/>
            <person name="Grigoriev I.V."/>
        </authorList>
    </citation>
    <scope>NUCLEOTIDE SEQUENCE [LARGE SCALE GENOMIC DNA]</scope>
    <source>
        <strain evidence="3">CBS 516.65</strain>
    </source>
</reference>
<dbReference type="Proteomes" id="UP000184300">
    <property type="component" value="Unassembled WGS sequence"/>
</dbReference>
<feature type="compositionally biased region" description="Basic and acidic residues" evidence="1">
    <location>
        <begin position="105"/>
        <end position="119"/>
    </location>
</feature>
<keyword evidence="3" id="KW-1185">Reference proteome</keyword>
<gene>
    <name evidence="2" type="ORF">ASPGLDRAFT_50077</name>
</gene>
<dbReference type="GeneID" id="34463495"/>
<feature type="region of interest" description="Disordered" evidence="1">
    <location>
        <begin position="1"/>
        <end position="159"/>
    </location>
</feature>
<feature type="compositionally biased region" description="Basic and acidic residues" evidence="1">
    <location>
        <begin position="18"/>
        <end position="76"/>
    </location>
</feature>
<proteinExistence type="predicted"/>
<dbReference type="EMBL" id="KV878905">
    <property type="protein sequence ID" value="OJJ81551.1"/>
    <property type="molecule type" value="Genomic_DNA"/>
</dbReference>
<accession>A0A1L9VC88</accession>
<sequence>MKGRRQSRAGAPGKRGRRDCCGTESRTRTTERLAAETAEQERLAKEAEERVAAEQIATEKAKQERLSRNHEERPEQECLAAEGEATAQSNLQQPGNKGQLQQGTSHDKGVTTEDVEKLLDGMLQGNPEQKTMGSHDIQGCDLLVEGPSEATGNAHAEEE</sequence>
<feature type="compositionally biased region" description="Polar residues" evidence="1">
    <location>
        <begin position="86"/>
        <end position="104"/>
    </location>
</feature>
<dbReference type="OrthoDB" id="10542450at2759"/>
<organism evidence="2 3">
    <name type="scientific">Aspergillus glaucus CBS 516.65</name>
    <dbReference type="NCBI Taxonomy" id="1160497"/>
    <lineage>
        <taxon>Eukaryota</taxon>
        <taxon>Fungi</taxon>
        <taxon>Dikarya</taxon>
        <taxon>Ascomycota</taxon>
        <taxon>Pezizomycotina</taxon>
        <taxon>Eurotiomycetes</taxon>
        <taxon>Eurotiomycetidae</taxon>
        <taxon>Eurotiales</taxon>
        <taxon>Aspergillaceae</taxon>
        <taxon>Aspergillus</taxon>
        <taxon>Aspergillus subgen. Aspergillus</taxon>
    </lineage>
</organism>
<dbReference type="STRING" id="1160497.A0A1L9VC88"/>
<dbReference type="VEuPathDB" id="FungiDB:ASPGLDRAFT_50077"/>
<protein>
    <submittedName>
        <fullName evidence="2">Uncharacterized protein</fullName>
    </submittedName>
</protein>
<evidence type="ECO:0000256" key="1">
    <source>
        <dbReference type="SAM" id="MobiDB-lite"/>
    </source>
</evidence>
<dbReference type="AlphaFoldDB" id="A0A1L9VC88"/>
<evidence type="ECO:0000313" key="2">
    <source>
        <dbReference type="EMBL" id="OJJ81551.1"/>
    </source>
</evidence>
<dbReference type="RefSeq" id="XP_022398249.1">
    <property type="nucleotide sequence ID" value="XM_022547234.1"/>
</dbReference>